<keyword evidence="3 5" id="KW-1133">Transmembrane helix</keyword>
<feature type="transmembrane region" description="Helical" evidence="5">
    <location>
        <begin position="330"/>
        <end position="362"/>
    </location>
</feature>
<dbReference type="PROSITE" id="PS00889">
    <property type="entry name" value="CNMP_BINDING_2"/>
    <property type="match status" value="1"/>
</dbReference>
<feature type="transmembrane region" description="Helical" evidence="5">
    <location>
        <begin position="127"/>
        <end position="147"/>
    </location>
</feature>
<feature type="transmembrane region" description="Helical" evidence="5">
    <location>
        <begin position="37"/>
        <end position="56"/>
    </location>
</feature>
<gene>
    <name evidence="8" type="ORF">CCR87_13855</name>
</gene>
<dbReference type="InterPro" id="IPR036513">
    <property type="entry name" value="STAS_dom_sf"/>
</dbReference>
<dbReference type="PANTHER" id="PTHR43310">
    <property type="entry name" value="SULFATE TRANSPORTER YBAR-RELATED"/>
    <property type="match status" value="1"/>
</dbReference>
<feature type="transmembrane region" description="Helical" evidence="5">
    <location>
        <begin position="383"/>
        <end position="416"/>
    </location>
</feature>
<dbReference type="AlphaFoldDB" id="A0A934TMK9"/>
<protein>
    <recommendedName>
        <fullName evidence="10">Sulfate permease, SulP family</fullName>
    </recommendedName>
</protein>
<feature type="transmembrane region" description="Helical" evidence="5">
    <location>
        <begin position="91"/>
        <end position="115"/>
    </location>
</feature>
<evidence type="ECO:0000313" key="8">
    <source>
        <dbReference type="EMBL" id="MBK5928403.1"/>
    </source>
</evidence>
<feature type="transmembrane region" description="Helical" evidence="5">
    <location>
        <begin position="248"/>
        <end position="273"/>
    </location>
</feature>
<dbReference type="Gene3D" id="3.30.750.24">
    <property type="entry name" value="STAS domain"/>
    <property type="match status" value="1"/>
</dbReference>
<reference evidence="8" key="2">
    <citation type="journal article" date="2020" name="Microorganisms">
        <title>Osmotic Adaptation and Compatible Solute Biosynthesis of Phototrophic Bacteria as Revealed from Genome Analyses.</title>
        <authorList>
            <person name="Imhoff J.F."/>
            <person name="Rahn T."/>
            <person name="Kunzel S."/>
            <person name="Keller A."/>
            <person name="Neulinger S.C."/>
        </authorList>
    </citation>
    <scope>NUCLEOTIDE SEQUENCE</scope>
    <source>
        <strain evidence="8">LMG 28126</strain>
    </source>
</reference>
<evidence type="ECO:0000259" key="7">
    <source>
        <dbReference type="PROSITE" id="PS50801"/>
    </source>
</evidence>
<keyword evidence="9" id="KW-1185">Reference proteome</keyword>
<dbReference type="PANTHER" id="PTHR43310:SF2">
    <property type="entry name" value="SLC26A_SULP TRANSPORTER DOMAIN-CONTAINING PROTEIN"/>
    <property type="match status" value="1"/>
</dbReference>
<comment type="subcellular location">
    <subcellularLocation>
        <location evidence="1">Membrane</location>
        <topology evidence="1">Multi-pass membrane protein</topology>
    </subcellularLocation>
</comment>
<evidence type="ECO:0000256" key="5">
    <source>
        <dbReference type="SAM" id="Phobius"/>
    </source>
</evidence>
<dbReference type="InterPro" id="IPR011547">
    <property type="entry name" value="SLC26A/SulP_dom"/>
</dbReference>
<feature type="domain" description="STAS" evidence="7">
    <location>
        <begin position="455"/>
        <end position="558"/>
    </location>
</feature>
<dbReference type="InterPro" id="IPR018490">
    <property type="entry name" value="cNMP-bd_dom_sf"/>
</dbReference>
<evidence type="ECO:0000256" key="4">
    <source>
        <dbReference type="ARBA" id="ARBA00023136"/>
    </source>
</evidence>
<evidence type="ECO:0000259" key="6">
    <source>
        <dbReference type="PROSITE" id="PS50042"/>
    </source>
</evidence>
<dbReference type="InterPro" id="IPR014710">
    <property type="entry name" value="RmlC-like_jellyroll"/>
</dbReference>
<dbReference type="InterPro" id="IPR002645">
    <property type="entry name" value="STAS_dom"/>
</dbReference>
<proteinExistence type="predicted"/>
<dbReference type="Proteomes" id="UP000706333">
    <property type="component" value="Unassembled WGS sequence"/>
</dbReference>
<dbReference type="PROSITE" id="PS50042">
    <property type="entry name" value="CNMP_BINDING_3"/>
    <property type="match status" value="1"/>
</dbReference>
<organism evidence="8 9">
    <name type="scientific">Rhodobaculum claviforme</name>
    <dbReference type="NCBI Taxonomy" id="1549854"/>
    <lineage>
        <taxon>Bacteria</taxon>
        <taxon>Pseudomonadati</taxon>
        <taxon>Pseudomonadota</taxon>
        <taxon>Alphaproteobacteria</taxon>
        <taxon>Rhodobacterales</taxon>
        <taxon>Paracoccaceae</taxon>
        <taxon>Rhodobaculum</taxon>
    </lineage>
</organism>
<dbReference type="InterPro" id="IPR018488">
    <property type="entry name" value="cNMP-bd_CS"/>
</dbReference>
<accession>A0A934TMK9</accession>
<evidence type="ECO:0000256" key="2">
    <source>
        <dbReference type="ARBA" id="ARBA00022692"/>
    </source>
</evidence>
<reference evidence="8" key="1">
    <citation type="submission" date="2017-05" db="EMBL/GenBank/DDBJ databases">
        <authorList>
            <person name="Imhoff J.F."/>
            <person name="Rahn T."/>
            <person name="Kuenzel S."/>
            <person name="Neulinger S.C."/>
        </authorList>
    </citation>
    <scope>NUCLEOTIDE SEQUENCE</scope>
    <source>
        <strain evidence="8">LMG 28126</strain>
    </source>
</reference>
<evidence type="ECO:0000256" key="1">
    <source>
        <dbReference type="ARBA" id="ARBA00004141"/>
    </source>
</evidence>
<dbReference type="Pfam" id="PF00916">
    <property type="entry name" value="Sulfate_transp"/>
    <property type="match status" value="1"/>
</dbReference>
<dbReference type="SMART" id="SM00100">
    <property type="entry name" value="cNMP"/>
    <property type="match status" value="1"/>
</dbReference>
<sequence>MQATVGAVVAGALSVVFVVSFVSLVFAGPLGADLARALGFVLAGAVVMSLVSALVMPWRGTVIQPQDAPGILLAVAASGIAVGWTGDRDGLFATVVVMMGVASLLTGAVLLMAGWLRLGHATRFMPYPVLCGFLAATGLRLLIAAVETATGQAVSRVTLAEFARPEVLLLWVPPMAAACGLAWLTRRMRSGLALPLGIALIAVGFYGVLALFGRDLTWAAQAGLLLDVDRDADFLGALGPWVLAEADWWAIAAQAPVLLAVTGLAMISVALFASALEIAVGTRIDTNQELRATGLANLSGGLAGAMPGFHYFAVTMLARQLGVRGIWPGIGVAGCSAAVLVFGAGFLGYLPVGLFAAVLGYVGLELSRTWLWNVRRQLPPREFAVTAAIVGVAIVIGLVEAIAFGLLAAVALFVVAYAGLDVVRLRTTAAHLRSRVERSDAAQQCLVREGKRAAIFHLEGFLFFGTATRLRNELVSLLDQADPGITFVLLDVRRVSGLDASAARALAAVHGACLRAGARLLICGQSPQVAATLRRAGLDAGVDKPCRFASCDAAMRYVEDTLLADATALPAAEPSLLDCLRRDHPDFEPAQWFHHRHIPRGTVLFEERAAADCMVLIETGRLCAEHTLPDGSIMAISTMLPGALVGEIGLYASVPRTARVVAETDVTLRVIAETTLRRLEAEAPAVSATFHRLAAAHLARRLMLTSKLLRDADL</sequence>
<evidence type="ECO:0000313" key="9">
    <source>
        <dbReference type="Proteomes" id="UP000706333"/>
    </source>
</evidence>
<dbReference type="Pfam" id="PF00027">
    <property type="entry name" value="cNMP_binding"/>
    <property type="match status" value="1"/>
</dbReference>
<dbReference type="Gene3D" id="2.60.120.10">
    <property type="entry name" value="Jelly Rolls"/>
    <property type="match status" value="1"/>
</dbReference>
<feature type="transmembrane region" description="Helical" evidence="5">
    <location>
        <begin position="167"/>
        <end position="185"/>
    </location>
</feature>
<keyword evidence="4 5" id="KW-0472">Membrane</keyword>
<dbReference type="GO" id="GO:0016020">
    <property type="term" value="C:membrane"/>
    <property type="evidence" value="ECO:0007669"/>
    <property type="project" value="UniProtKB-SubCell"/>
</dbReference>
<feature type="domain" description="Cyclic nucleotide-binding" evidence="6">
    <location>
        <begin position="596"/>
        <end position="679"/>
    </location>
</feature>
<feature type="transmembrane region" description="Helical" evidence="5">
    <location>
        <begin position="68"/>
        <end position="85"/>
    </location>
</feature>
<comment type="caution">
    <text evidence="8">The sequence shown here is derived from an EMBL/GenBank/DDBJ whole genome shotgun (WGS) entry which is preliminary data.</text>
</comment>
<dbReference type="InterPro" id="IPR000595">
    <property type="entry name" value="cNMP-bd_dom"/>
</dbReference>
<dbReference type="InterPro" id="IPR052706">
    <property type="entry name" value="Membrane-Transporter-like"/>
</dbReference>
<dbReference type="Pfam" id="PF01740">
    <property type="entry name" value="STAS"/>
    <property type="match status" value="1"/>
</dbReference>
<feature type="transmembrane region" description="Helical" evidence="5">
    <location>
        <begin position="192"/>
        <end position="212"/>
    </location>
</feature>
<dbReference type="CDD" id="cd07042">
    <property type="entry name" value="STAS_SulP_like_sulfate_transporter"/>
    <property type="match status" value="1"/>
</dbReference>
<keyword evidence="2 5" id="KW-0812">Transmembrane</keyword>
<dbReference type="CDD" id="cd00038">
    <property type="entry name" value="CAP_ED"/>
    <property type="match status" value="1"/>
</dbReference>
<dbReference type="RefSeq" id="WP_201158165.1">
    <property type="nucleotide sequence ID" value="NZ_NHSD01000302.1"/>
</dbReference>
<dbReference type="PROSITE" id="PS50801">
    <property type="entry name" value="STAS"/>
    <property type="match status" value="1"/>
</dbReference>
<feature type="transmembrane region" description="Helical" evidence="5">
    <location>
        <begin position="294"/>
        <end position="318"/>
    </location>
</feature>
<evidence type="ECO:0008006" key="10">
    <source>
        <dbReference type="Google" id="ProtNLM"/>
    </source>
</evidence>
<evidence type="ECO:0000256" key="3">
    <source>
        <dbReference type="ARBA" id="ARBA00022989"/>
    </source>
</evidence>
<name>A0A934TMK9_9RHOB</name>
<dbReference type="SUPFAM" id="SSF51206">
    <property type="entry name" value="cAMP-binding domain-like"/>
    <property type="match status" value="1"/>
</dbReference>
<dbReference type="SUPFAM" id="SSF52091">
    <property type="entry name" value="SpoIIaa-like"/>
    <property type="match status" value="1"/>
</dbReference>
<dbReference type="EMBL" id="NHSD01000302">
    <property type="protein sequence ID" value="MBK5928403.1"/>
    <property type="molecule type" value="Genomic_DNA"/>
</dbReference>